<dbReference type="RefSeq" id="WP_002705683.1">
    <property type="nucleotide sequence ID" value="NZ_AGRW01000052.1"/>
</dbReference>
<sequence>MKLERLFSADGKKLCRIQTGEEFSPQEREVKWSDVEGAPEEYNEEFLASLRNELKEKEEKGEFAVIVPVVDKEGCAGDALVAAMKHTARRIKDCVSVVGFAVPAGIDEANFIGELSPKHKHYCFRTKSGWVQADSE</sequence>
<dbReference type="AlphaFoldDB" id="H7EMS9"/>
<organism evidence="1 2">
    <name type="scientific">Treponema saccharophilum DSM 2985</name>
    <dbReference type="NCBI Taxonomy" id="907348"/>
    <lineage>
        <taxon>Bacteria</taxon>
        <taxon>Pseudomonadati</taxon>
        <taxon>Spirochaetota</taxon>
        <taxon>Spirochaetia</taxon>
        <taxon>Spirochaetales</taxon>
        <taxon>Treponemataceae</taxon>
        <taxon>Treponema</taxon>
    </lineage>
</organism>
<evidence type="ECO:0000313" key="2">
    <source>
        <dbReference type="Proteomes" id="UP000003571"/>
    </source>
</evidence>
<accession>H7EMS9</accession>
<dbReference type="Proteomes" id="UP000003571">
    <property type="component" value="Unassembled WGS sequence"/>
</dbReference>
<evidence type="ECO:0000313" key="1">
    <source>
        <dbReference type="EMBL" id="EIC00993.1"/>
    </source>
</evidence>
<keyword evidence="2" id="KW-1185">Reference proteome</keyword>
<dbReference type="eggNOG" id="ENOG5031CVR">
    <property type="taxonomic scope" value="Bacteria"/>
</dbReference>
<dbReference type="PATRIC" id="fig|907348.3.peg.2234"/>
<dbReference type="STRING" id="907348.TresaDRAFT_0818"/>
<gene>
    <name evidence="1" type="ORF">TresaDRAFT_0818</name>
</gene>
<protein>
    <submittedName>
        <fullName evidence="1">Uncharacterized protein</fullName>
    </submittedName>
</protein>
<dbReference type="OrthoDB" id="359871at2"/>
<reference evidence="1 2" key="1">
    <citation type="submission" date="2011-09" db="EMBL/GenBank/DDBJ databases">
        <title>The draft genome of Treponema saccharophilum DSM 2985.</title>
        <authorList>
            <consortium name="US DOE Joint Genome Institute (JGI-PGF)"/>
            <person name="Lucas S."/>
            <person name="Copeland A."/>
            <person name="Lapidus A."/>
            <person name="Glavina del Rio T."/>
            <person name="Dalin E."/>
            <person name="Tice H."/>
            <person name="Bruce D."/>
            <person name="Goodwin L."/>
            <person name="Pitluck S."/>
            <person name="Peters L."/>
            <person name="Kyrpides N."/>
            <person name="Mavromatis K."/>
            <person name="Ivanova N."/>
            <person name="Markowitz V."/>
            <person name="Cheng J.-F."/>
            <person name="Hugenholtz P."/>
            <person name="Woyke T."/>
            <person name="Wu D."/>
            <person name="Gronow S."/>
            <person name="Wellnitz S."/>
            <person name="Brambilla E."/>
            <person name="Klenk H.-P."/>
            <person name="Eisen J.A."/>
        </authorList>
    </citation>
    <scope>NUCLEOTIDE SEQUENCE [LARGE SCALE GENOMIC DNA]</scope>
    <source>
        <strain evidence="1 2">DSM 2985</strain>
    </source>
</reference>
<dbReference type="EMBL" id="AGRW01000052">
    <property type="protein sequence ID" value="EIC00993.1"/>
    <property type="molecule type" value="Genomic_DNA"/>
</dbReference>
<name>H7EMS9_9SPIR</name>
<comment type="caution">
    <text evidence="1">The sequence shown here is derived from an EMBL/GenBank/DDBJ whole genome shotgun (WGS) entry which is preliminary data.</text>
</comment>
<proteinExistence type="predicted"/>